<feature type="domain" description="EamA" evidence="2">
    <location>
        <begin position="26"/>
        <end position="150"/>
    </location>
</feature>
<dbReference type="GO" id="GO:0016020">
    <property type="term" value="C:membrane"/>
    <property type="evidence" value="ECO:0007669"/>
    <property type="project" value="InterPro"/>
</dbReference>
<feature type="transmembrane region" description="Helical" evidence="1">
    <location>
        <begin position="99"/>
        <end position="115"/>
    </location>
</feature>
<dbReference type="EMBL" id="CAJOAZ010029597">
    <property type="protein sequence ID" value="CAF4426452.1"/>
    <property type="molecule type" value="Genomic_DNA"/>
</dbReference>
<evidence type="ECO:0000256" key="1">
    <source>
        <dbReference type="SAM" id="Phobius"/>
    </source>
</evidence>
<comment type="caution">
    <text evidence="3">The sequence shown here is derived from an EMBL/GenBank/DDBJ whole genome shotgun (WGS) entry which is preliminary data.</text>
</comment>
<protein>
    <recommendedName>
        <fullName evidence="2">EamA domain-containing protein</fullName>
    </recommendedName>
</protein>
<organism evidence="3 4">
    <name type="scientific">Adineta steineri</name>
    <dbReference type="NCBI Taxonomy" id="433720"/>
    <lineage>
        <taxon>Eukaryota</taxon>
        <taxon>Metazoa</taxon>
        <taxon>Spiralia</taxon>
        <taxon>Gnathifera</taxon>
        <taxon>Rotifera</taxon>
        <taxon>Eurotatoria</taxon>
        <taxon>Bdelloidea</taxon>
        <taxon>Adinetida</taxon>
        <taxon>Adinetidae</taxon>
        <taxon>Adineta</taxon>
    </lineage>
</organism>
<keyword evidence="1" id="KW-0812">Transmembrane</keyword>
<feature type="non-terminal residue" evidence="3">
    <location>
        <position position="1"/>
    </location>
</feature>
<dbReference type="Pfam" id="PF00892">
    <property type="entry name" value="EamA"/>
    <property type="match status" value="1"/>
</dbReference>
<evidence type="ECO:0000313" key="4">
    <source>
        <dbReference type="Proteomes" id="UP000663844"/>
    </source>
</evidence>
<evidence type="ECO:0000313" key="3">
    <source>
        <dbReference type="EMBL" id="CAF4426452.1"/>
    </source>
</evidence>
<reference evidence="3" key="1">
    <citation type="submission" date="2021-02" db="EMBL/GenBank/DDBJ databases">
        <authorList>
            <person name="Nowell W R."/>
        </authorList>
    </citation>
    <scope>NUCLEOTIDE SEQUENCE</scope>
</reference>
<feature type="transmembrane region" description="Helical" evidence="1">
    <location>
        <begin position="27"/>
        <end position="45"/>
    </location>
</feature>
<dbReference type="AlphaFoldDB" id="A0A820QTR9"/>
<dbReference type="Proteomes" id="UP000663844">
    <property type="component" value="Unassembled WGS sequence"/>
</dbReference>
<sequence>IFCNIREKSISDACTTVTIDGCSRLKGIFVAIFCAFSISAGIVLNKKLLEQKVRQSVIMFHFILTTTFMLIITQTYYWVFSKTNHRKFNIKEIYLTENFIYATILATLQLIPMVLTQKSIKREHPSIVTVVQASEILFSLILQNIFLAKKSNGLAI</sequence>
<keyword evidence="1" id="KW-1133">Transmembrane helix</keyword>
<evidence type="ECO:0000259" key="2">
    <source>
        <dbReference type="Pfam" id="PF00892"/>
    </source>
</evidence>
<dbReference type="InterPro" id="IPR000620">
    <property type="entry name" value="EamA_dom"/>
</dbReference>
<accession>A0A820QTR9</accession>
<name>A0A820QTR9_9BILA</name>
<feature type="non-terminal residue" evidence="3">
    <location>
        <position position="156"/>
    </location>
</feature>
<feature type="transmembrane region" description="Helical" evidence="1">
    <location>
        <begin position="127"/>
        <end position="146"/>
    </location>
</feature>
<gene>
    <name evidence="3" type="ORF">OXD698_LOCUS52961</name>
</gene>
<feature type="transmembrane region" description="Helical" evidence="1">
    <location>
        <begin position="57"/>
        <end position="79"/>
    </location>
</feature>
<keyword evidence="1" id="KW-0472">Membrane</keyword>
<proteinExistence type="predicted"/>